<dbReference type="Gene3D" id="2.40.128.130">
    <property type="entry name" value="Autotransporter beta-domain"/>
    <property type="match status" value="1"/>
</dbReference>
<dbReference type="Pfam" id="PF03797">
    <property type="entry name" value="Autotransporter"/>
    <property type="match status" value="1"/>
</dbReference>
<dbReference type="InterPro" id="IPR036709">
    <property type="entry name" value="Autotransporte_beta_dom_sf"/>
</dbReference>
<gene>
    <name evidence="2" type="ORF">GIW81_03365</name>
</gene>
<reference evidence="2 3" key="1">
    <citation type="submission" date="2019-11" db="EMBL/GenBank/DDBJ databases">
        <title>Identification of a novel strain.</title>
        <authorList>
            <person name="Xu Q."/>
            <person name="Wang G."/>
        </authorList>
    </citation>
    <scope>NUCLEOTIDE SEQUENCE [LARGE SCALE GENOMIC DNA]</scope>
    <source>
        <strain evidence="3">xq</strain>
    </source>
</reference>
<evidence type="ECO:0000259" key="1">
    <source>
        <dbReference type="PROSITE" id="PS51208"/>
    </source>
</evidence>
<dbReference type="Gene3D" id="2.160.20.20">
    <property type="match status" value="1"/>
</dbReference>
<accession>A0A6I3KG57</accession>
<dbReference type="EMBL" id="WMBQ01000001">
    <property type="protein sequence ID" value="MTD93373.1"/>
    <property type="molecule type" value="Genomic_DNA"/>
</dbReference>
<dbReference type="Proteomes" id="UP000440694">
    <property type="component" value="Unassembled WGS sequence"/>
</dbReference>
<keyword evidence="3" id="KW-1185">Reference proteome</keyword>
<name>A0A6I3KG57_9HYPH</name>
<dbReference type="SMART" id="SM00869">
    <property type="entry name" value="Autotransporter"/>
    <property type="match status" value="1"/>
</dbReference>
<proteinExistence type="predicted"/>
<dbReference type="InterPro" id="IPR005546">
    <property type="entry name" value="Autotransporte_beta"/>
</dbReference>
<protein>
    <submittedName>
        <fullName evidence="2">Autotransporter domain-containing protein</fullName>
    </submittedName>
</protein>
<dbReference type="AlphaFoldDB" id="A0A6I3KG57"/>
<comment type="caution">
    <text evidence="2">The sequence shown here is derived from an EMBL/GenBank/DDBJ whole genome shotgun (WGS) entry which is preliminary data.</text>
</comment>
<sequence>MWLTALAVVDVGPAHAQAITPPSPPECVSVTGIGVEIITCTGNLSPGVNLANGPGPYDILNVHSLTANITPASGTAGILFTSDGSVELNVDTGPFGIFTTAADGVFAAGDAGPVTINFFGAITTSGNGAVGIRAGGLDDLVSIVASGTIVTDGLSASGIAASTDNGPIDIRSSVSIATQGQSAHGIDVSSVGGAINILSMGNIATGGTDAIGIYATSTTGQITITSTSDITTSGGDSVGIFAETSGVAMVESSGNFLTRGDGAAGIAAAGQTGTAVISTGSIATEGSDAPGITAISDAEVGVAMSGSIATARDNSRGIWAQSLVNGMVAVGAGGTITTAGDDSDGIWADSSSGAVVVISSANITTTGQQSDGISAISGAALATVVNFGVVSANGVGSAGIFAEGQETQVENYGTVAGGPCCGGVMMDAVDLAVLMNYGTIIGQTSGEAIFGSGTDVRIENFGTVTGNVILFGSNSSYFFNQAGALFNSGEQVMSGFVVNDGTIAPGGRGSVLTTLMSDFYSQGAGGTYAVDLDPQASNPSDRNDYIVASNNAEVAGVVEVSVLSLPVAASETFIILTGMSSLTDNGLSLIASPALHATLFTDATNVTLGISVDFTVDSLNPNQRHIAADLNQVFLAGGGGVTPVLLGLLNTGNFDAYKNALNQLSPEIYSNAEIAALYSSLAFSNSLLSCKVNGTGTGTAAIIREGQCLWAGASANFVDTGTTSDQIGFTQTTGLFNAGAQVALDDVWRVGFGAGYQSSSLQTATNAQSEGSLAQAGLSVKYNPGPLLLAGAVSGGGAWYDTTRTMAFGGFTGVAEGDQDVGIVSGSLRAAYVLGSPHLYYKPILDLGLTHLELGGFTESGGGGAALTVAGGGQTVFSLAPTLEVGSEWWMSNGTLIRPMIRGGAIWYDGADFALTAAFAGAPLGVSPFTINTNIDEVMGLVGAGVEVINGGDAALRFSYDGQLGETTQIHTVGVKGSARF</sequence>
<dbReference type="SUPFAM" id="SSF103515">
    <property type="entry name" value="Autotransporter"/>
    <property type="match status" value="1"/>
</dbReference>
<organism evidence="2 3">
    <name type="scientific">Hyphomicrobium album</name>
    <dbReference type="NCBI Taxonomy" id="2665159"/>
    <lineage>
        <taxon>Bacteria</taxon>
        <taxon>Pseudomonadati</taxon>
        <taxon>Pseudomonadota</taxon>
        <taxon>Alphaproteobacteria</taxon>
        <taxon>Hyphomicrobiales</taxon>
        <taxon>Hyphomicrobiaceae</taxon>
        <taxon>Hyphomicrobium</taxon>
    </lineage>
</organism>
<feature type="domain" description="Autotransporter" evidence="1">
    <location>
        <begin position="702"/>
        <end position="981"/>
    </location>
</feature>
<evidence type="ECO:0000313" key="3">
    <source>
        <dbReference type="Proteomes" id="UP000440694"/>
    </source>
</evidence>
<dbReference type="RefSeq" id="WP_154737919.1">
    <property type="nucleotide sequence ID" value="NZ_WMBQ01000001.1"/>
</dbReference>
<dbReference type="PROSITE" id="PS51208">
    <property type="entry name" value="AUTOTRANSPORTER"/>
    <property type="match status" value="1"/>
</dbReference>
<dbReference type="InterPro" id="IPR012332">
    <property type="entry name" value="Autotransporter_pectin_lyase_C"/>
</dbReference>
<evidence type="ECO:0000313" key="2">
    <source>
        <dbReference type="EMBL" id="MTD93373.1"/>
    </source>
</evidence>